<gene>
    <name evidence="2" type="ORF">GOCE00092_LOCUS14119</name>
</gene>
<organism evidence="2">
    <name type="scientific">Grammatophora oceanica</name>
    <dbReference type="NCBI Taxonomy" id="210454"/>
    <lineage>
        <taxon>Eukaryota</taxon>
        <taxon>Sar</taxon>
        <taxon>Stramenopiles</taxon>
        <taxon>Ochrophyta</taxon>
        <taxon>Bacillariophyta</taxon>
        <taxon>Fragilariophyceae</taxon>
        <taxon>Fragilariophycidae</taxon>
        <taxon>Rhabdonematales</taxon>
        <taxon>Grammatophoraceae</taxon>
        <taxon>Grammatophora</taxon>
    </lineage>
</organism>
<sequence length="119" mass="12715">MMAAMEVPRKYHSTANLLKDGSVLVAGGGVCGSCNANHPDAQIFRPPYLFNTFGSPATRPVITSSTKEIAPGQNTMTVTVPNVFANKMKFAMVRLSATTHSTNNDQRRLSLNVKSVSGS</sequence>
<reference evidence="2" key="1">
    <citation type="submission" date="2021-01" db="EMBL/GenBank/DDBJ databases">
        <authorList>
            <person name="Corre E."/>
            <person name="Pelletier E."/>
            <person name="Niang G."/>
            <person name="Scheremetjew M."/>
            <person name="Finn R."/>
            <person name="Kale V."/>
            <person name="Holt S."/>
            <person name="Cochrane G."/>
            <person name="Meng A."/>
            <person name="Brown T."/>
            <person name="Cohen L."/>
        </authorList>
    </citation>
    <scope>NUCLEOTIDE SEQUENCE</scope>
    <source>
        <strain evidence="2">CCMP 410</strain>
    </source>
</reference>
<name>A0A7S1V240_9STRA</name>
<dbReference type="SUPFAM" id="SSF50965">
    <property type="entry name" value="Galactose oxidase, central domain"/>
    <property type="match status" value="1"/>
</dbReference>
<dbReference type="EMBL" id="HBGK01027302">
    <property type="protein sequence ID" value="CAD9285314.1"/>
    <property type="molecule type" value="Transcribed_RNA"/>
</dbReference>
<proteinExistence type="predicted"/>
<dbReference type="InterPro" id="IPR014756">
    <property type="entry name" value="Ig_E-set"/>
</dbReference>
<dbReference type="InterPro" id="IPR013783">
    <property type="entry name" value="Ig-like_fold"/>
</dbReference>
<dbReference type="InterPro" id="IPR037293">
    <property type="entry name" value="Gal_Oxidase_central_sf"/>
</dbReference>
<accession>A0A7S1V240</accession>
<feature type="domain" description="Galactose oxidase-like Early set" evidence="1">
    <location>
        <begin position="59"/>
        <end position="116"/>
    </location>
</feature>
<dbReference type="Gene3D" id="2.130.10.80">
    <property type="entry name" value="Galactose oxidase/kelch, beta-propeller"/>
    <property type="match status" value="1"/>
</dbReference>
<dbReference type="Pfam" id="PF09118">
    <property type="entry name" value="GO-like_E_set"/>
    <property type="match status" value="1"/>
</dbReference>
<dbReference type="SUPFAM" id="SSF81296">
    <property type="entry name" value="E set domains"/>
    <property type="match status" value="1"/>
</dbReference>
<dbReference type="InterPro" id="IPR011043">
    <property type="entry name" value="Gal_Oxase/kelch_b-propeller"/>
</dbReference>
<dbReference type="PANTHER" id="PTHR32208">
    <property type="entry name" value="SECRETED PROTEIN-RELATED"/>
    <property type="match status" value="1"/>
</dbReference>
<dbReference type="PANTHER" id="PTHR32208:SF56">
    <property type="entry name" value="GALACTOSE OXIDASE-RELATED"/>
    <property type="match status" value="1"/>
</dbReference>
<dbReference type="InterPro" id="IPR015202">
    <property type="entry name" value="GO-like_E_set"/>
</dbReference>
<dbReference type="AlphaFoldDB" id="A0A7S1V240"/>
<evidence type="ECO:0000259" key="1">
    <source>
        <dbReference type="Pfam" id="PF09118"/>
    </source>
</evidence>
<dbReference type="Gene3D" id="2.60.40.10">
    <property type="entry name" value="Immunoglobulins"/>
    <property type="match status" value="1"/>
</dbReference>
<evidence type="ECO:0000313" key="2">
    <source>
        <dbReference type="EMBL" id="CAD9285314.1"/>
    </source>
</evidence>
<protein>
    <recommendedName>
        <fullName evidence="1">Galactose oxidase-like Early set domain-containing protein</fullName>
    </recommendedName>
</protein>